<feature type="domain" description="Reverse transcriptase zinc-binding" evidence="1">
    <location>
        <begin position="159"/>
        <end position="244"/>
    </location>
</feature>
<proteinExistence type="predicted"/>
<comment type="caution">
    <text evidence="2">The sequence shown here is derived from an EMBL/GenBank/DDBJ whole genome shotgun (WGS) entry which is preliminary data.</text>
</comment>
<dbReference type="AlphaFoldDB" id="A0A9Q0HLK7"/>
<dbReference type="Pfam" id="PF13966">
    <property type="entry name" value="zf-RVT"/>
    <property type="match status" value="1"/>
</dbReference>
<name>A0A9Q0HLK7_9POAL</name>
<organism evidence="2 3">
    <name type="scientific">Rhynchospora breviuscula</name>
    <dbReference type="NCBI Taxonomy" id="2022672"/>
    <lineage>
        <taxon>Eukaryota</taxon>
        <taxon>Viridiplantae</taxon>
        <taxon>Streptophyta</taxon>
        <taxon>Embryophyta</taxon>
        <taxon>Tracheophyta</taxon>
        <taxon>Spermatophyta</taxon>
        <taxon>Magnoliopsida</taxon>
        <taxon>Liliopsida</taxon>
        <taxon>Poales</taxon>
        <taxon>Cyperaceae</taxon>
        <taxon>Cyperoideae</taxon>
        <taxon>Rhynchosporeae</taxon>
        <taxon>Rhynchospora</taxon>
    </lineage>
</organism>
<keyword evidence="3" id="KW-1185">Reference proteome</keyword>
<protein>
    <recommendedName>
        <fullName evidence="1">Reverse transcriptase zinc-binding domain-containing protein</fullName>
    </recommendedName>
</protein>
<accession>A0A9Q0HLK7</accession>
<dbReference type="EMBL" id="JAMQYH010000004">
    <property type="protein sequence ID" value="KAJ1690253.1"/>
    <property type="molecule type" value="Genomic_DNA"/>
</dbReference>
<dbReference type="OrthoDB" id="694177at2759"/>
<evidence type="ECO:0000313" key="3">
    <source>
        <dbReference type="Proteomes" id="UP001151287"/>
    </source>
</evidence>
<reference evidence="2" key="1">
    <citation type="journal article" date="2022" name="Cell">
        <title>Repeat-based holocentromeres influence genome architecture and karyotype evolution.</title>
        <authorList>
            <person name="Hofstatter P.G."/>
            <person name="Thangavel G."/>
            <person name="Lux T."/>
            <person name="Neumann P."/>
            <person name="Vondrak T."/>
            <person name="Novak P."/>
            <person name="Zhang M."/>
            <person name="Costa L."/>
            <person name="Castellani M."/>
            <person name="Scott A."/>
            <person name="Toegelov H."/>
            <person name="Fuchs J."/>
            <person name="Mata-Sucre Y."/>
            <person name="Dias Y."/>
            <person name="Vanzela A.L.L."/>
            <person name="Huettel B."/>
            <person name="Almeida C.C.S."/>
            <person name="Simkova H."/>
            <person name="Souza G."/>
            <person name="Pedrosa-Harand A."/>
            <person name="Macas J."/>
            <person name="Mayer K.F.X."/>
            <person name="Houben A."/>
            <person name="Marques A."/>
        </authorList>
    </citation>
    <scope>NUCLEOTIDE SEQUENCE</scope>
    <source>
        <strain evidence="2">RhyBre1mFocal</strain>
    </source>
</reference>
<dbReference type="PANTHER" id="PTHR33116:SF78">
    <property type="entry name" value="OS12G0587133 PROTEIN"/>
    <property type="match status" value="1"/>
</dbReference>
<evidence type="ECO:0000313" key="2">
    <source>
        <dbReference type="EMBL" id="KAJ1690253.1"/>
    </source>
</evidence>
<evidence type="ECO:0000259" key="1">
    <source>
        <dbReference type="Pfam" id="PF13966"/>
    </source>
</evidence>
<dbReference type="InterPro" id="IPR026960">
    <property type="entry name" value="RVT-Znf"/>
</dbReference>
<gene>
    <name evidence="2" type="ORF">LUZ63_014408</name>
</gene>
<dbReference type="Proteomes" id="UP001151287">
    <property type="component" value="Unassembled WGS sequence"/>
</dbReference>
<dbReference type="PANTHER" id="PTHR33116">
    <property type="entry name" value="REVERSE TRANSCRIPTASE ZINC-BINDING DOMAIN-CONTAINING PROTEIN-RELATED-RELATED"/>
    <property type="match status" value="1"/>
</dbReference>
<sequence>MGIKDLKLQNTALLIRWLWKLYTARHSLWFRLTYSLYSSVRGCKSPLLWNKNGSFFWRDLQNLRFLLQISTETIVTDGQLTSFWFDNWGGKPLVNLLKNDFGYSRPRISLKDAKPILANLLPLPRKEHEHYLLMNFPPLTSTGNLPDSLSWRWNSNGAFSVASLYRILATAGKITSPFCSFWSFKVPPSLKFFLCLLSNNKLLTQQQLARRNIFVTPHCVFCHQQELEDSMHLFFTCPHSSQIWIKLRNAVHLPVLQPAGSLMDALTSLLQAVGVDRRRGTIVATCLWCMCLERNGRIFRGSQRSIEELTRWILEEANLYYRTC</sequence>